<dbReference type="SUPFAM" id="SSF54001">
    <property type="entry name" value="Cysteine proteinases"/>
    <property type="match status" value="1"/>
</dbReference>
<dbReference type="PROSITE" id="PS51935">
    <property type="entry name" value="NLPC_P60"/>
    <property type="match status" value="1"/>
</dbReference>
<proteinExistence type="inferred from homology"/>
<keyword evidence="2" id="KW-0645">Protease</keyword>
<evidence type="ECO:0000256" key="2">
    <source>
        <dbReference type="ARBA" id="ARBA00022670"/>
    </source>
</evidence>
<dbReference type="Proteomes" id="UP000321199">
    <property type="component" value="Chromosome"/>
</dbReference>
<dbReference type="PANTHER" id="PTHR47053">
    <property type="entry name" value="MUREIN DD-ENDOPEPTIDASE MEPH-RELATED"/>
    <property type="match status" value="1"/>
</dbReference>
<dbReference type="AlphaFoldDB" id="A0A5B8RYD7"/>
<keyword evidence="3" id="KW-0378">Hydrolase</keyword>
<evidence type="ECO:0000313" key="7">
    <source>
        <dbReference type="Proteomes" id="UP000321199"/>
    </source>
</evidence>
<gene>
    <name evidence="6" type="ORF">FOZ74_06885</name>
</gene>
<organism evidence="6 7">
    <name type="scientific">Comamonas flocculans</name>
    <dbReference type="NCBI Taxonomy" id="2597701"/>
    <lineage>
        <taxon>Bacteria</taxon>
        <taxon>Pseudomonadati</taxon>
        <taxon>Pseudomonadota</taxon>
        <taxon>Betaproteobacteria</taxon>
        <taxon>Burkholderiales</taxon>
        <taxon>Comamonadaceae</taxon>
        <taxon>Comamonas</taxon>
    </lineage>
</organism>
<keyword evidence="4" id="KW-0788">Thiol protease</keyword>
<dbReference type="Pfam" id="PF00877">
    <property type="entry name" value="NLPC_P60"/>
    <property type="match status" value="1"/>
</dbReference>
<evidence type="ECO:0000256" key="4">
    <source>
        <dbReference type="ARBA" id="ARBA00022807"/>
    </source>
</evidence>
<dbReference type="InterPro" id="IPR051202">
    <property type="entry name" value="Peptidase_C40"/>
</dbReference>
<name>A0A5B8RYD7_9BURK</name>
<evidence type="ECO:0000256" key="3">
    <source>
        <dbReference type="ARBA" id="ARBA00022801"/>
    </source>
</evidence>
<dbReference type="InterPro" id="IPR038765">
    <property type="entry name" value="Papain-like_cys_pep_sf"/>
</dbReference>
<dbReference type="KEGG" id="cof:FOZ74_06885"/>
<comment type="similarity">
    <text evidence="1">Belongs to the peptidase C40 family.</text>
</comment>
<accession>A0A5B8RYD7</accession>
<evidence type="ECO:0000259" key="5">
    <source>
        <dbReference type="PROSITE" id="PS51935"/>
    </source>
</evidence>
<dbReference type="GO" id="GO:0006508">
    <property type="term" value="P:proteolysis"/>
    <property type="evidence" value="ECO:0007669"/>
    <property type="project" value="UniProtKB-KW"/>
</dbReference>
<dbReference type="EMBL" id="CP042344">
    <property type="protein sequence ID" value="QEA14501.1"/>
    <property type="molecule type" value="Genomic_DNA"/>
</dbReference>
<sequence length="123" mass="13774">MGFLGAPYRRGGSSAETGFDCSGFVRSIYEQARGLVLPRKASEQAARTAKIDRKDLQPGDLVFFNTMRRAFSHVGIYVGDGKFIHSPRSGARVRVESMHQSYWQKRFNGARRVVAGPTDYSLR</sequence>
<dbReference type="GO" id="GO:0008234">
    <property type="term" value="F:cysteine-type peptidase activity"/>
    <property type="evidence" value="ECO:0007669"/>
    <property type="project" value="UniProtKB-KW"/>
</dbReference>
<dbReference type="Gene3D" id="3.90.1720.10">
    <property type="entry name" value="endopeptidase domain like (from Nostoc punctiforme)"/>
    <property type="match status" value="1"/>
</dbReference>
<protein>
    <submittedName>
        <fullName evidence="6">NlpC/P60 family protein</fullName>
    </submittedName>
</protein>
<dbReference type="InterPro" id="IPR000064">
    <property type="entry name" value="NLP_P60_dom"/>
</dbReference>
<keyword evidence="7" id="KW-1185">Reference proteome</keyword>
<feature type="domain" description="NlpC/P60" evidence="5">
    <location>
        <begin position="1"/>
        <end position="114"/>
    </location>
</feature>
<dbReference type="OrthoDB" id="9807055at2"/>
<reference evidence="6 7" key="1">
    <citation type="submission" date="2019-07" db="EMBL/GenBank/DDBJ databases">
        <title>Complete genome sequence of Comamonas sp. NLF 7-7 isolated from livestock.</title>
        <authorList>
            <person name="Kim D.H."/>
            <person name="Kim J.G."/>
        </authorList>
    </citation>
    <scope>NUCLEOTIDE SEQUENCE [LARGE SCALE GENOMIC DNA]</scope>
    <source>
        <strain evidence="6 7">NLF 7-7</strain>
    </source>
</reference>
<dbReference type="PANTHER" id="PTHR47053:SF1">
    <property type="entry name" value="MUREIN DD-ENDOPEPTIDASE MEPH-RELATED"/>
    <property type="match status" value="1"/>
</dbReference>
<evidence type="ECO:0000256" key="1">
    <source>
        <dbReference type="ARBA" id="ARBA00007074"/>
    </source>
</evidence>
<evidence type="ECO:0000313" key="6">
    <source>
        <dbReference type="EMBL" id="QEA14501.1"/>
    </source>
</evidence>